<evidence type="ECO:0000313" key="17">
    <source>
        <dbReference type="EMBL" id="KAK9706379.1"/>
    </source>
</evidence>
<evidence type="ECO:0000256" key="12">
    <source>
        <dbReference type="ARBA" id="ARBA00060112"/>
    </source>
</evidence>
<dbReference type="SMART" id="SM00558">
    <property type="entry name" value="JmjC"/>
    <property type="match status" value="1"/>
</dbReference>
<evidence type="ECO:0000313" key="18">
    <source>
        <dbReference type="Proteomes" id="UP001443914"/>
    </source>
</evidence>
<dbReference type="CDD" id="cd02208">
    <property type="entry name" value="cupin_RmlC-like"/>
    <property type="match status" value="1"/>
</dbReference>
<protein>
    <submittedName>
        <fullName evidence="17">Uncharacterized protein</fullName>
    </submittedName>
</protein>
<evidence type="ECO:0000256" key="5">
    <source>
        <dbReference type="ARBA" id="ARBA00022771"/>
    </source>
</evidence>
<comment type="subcellular location">
    <subcellularLocation>
        <location evidence="2">Nucleus</location>
    </subcellularLocation>
</comment>
<feature type="domain" description="RING-type" evidence="15">
    <location>
        <begin position="169"/>
        <end position="216"/>
    </location>
</feature>
<keyword evidence="7" id="KW-0560">Oxidoreductase</keyword>
<name>A0AAW1JPS4_SAPOF</name>
<feature type="compositionally biased region" description="Low complexity" evidence="14">
    <location>
        <begin position="38"/>
        <end position="49"/>
    </location>
</feature>
<keyword evidence="5 13" id="KW-0863">Zinc-finger</keyword>
<evidence type="ECO:0000259" key="15">
    <source>
        <dbReference type="PROSITE" id="PS50089"/>
    </source>
</evidence>
<keyword evidence="9" id="KW-0805">Transcription regulation</keyword>
<dbReference type="SUPFAM" id="SSF51197">
    <property type="entry name" value="Clavaminate synthase-like"/>
    <property type="match status" value="1"/>
</dbReference>
<dbReference type="Gene3D" id="2.60.120.650">
    <property type="entry name" value="Cupin"/>
    <property type="match status" value="1"/>
</dbReference>
<evidence type="ECO:0000256" key="8">
    <source>
        <dbReference type="ARBA" id="ARBA00023004"/>
    </source>
</evidence>
<reference evidence="17" key="1">
    <citation type="submission" date="2024-03" db="EMBL/GenBank/DDBJ databases">
        <title>WGS assembly of Saponaria officinalis var. Norfolk2.</title>
        <authorList>
            <person name="Jenkins J."/>
            <person name="Shu S."/>
            <person name="Grimwood J."/>
            <person name="Barry K."/>
            <person name="Goodstein D."/>
            <person name="Schmutz J."/>
            <person name="Leebens-Mack J."/>
            <person name="Osbourn A."/>
        </authorList>
    </citation>
    <scope>NUCLEOTIDE SEQUENCE [LARGE SCALE GENOMIC DNA]</scope>
    <source>
        <strain evidence="17">JIC</strain>
    </source>
</reference>
<comment type="similarity">
    <text evidence="3">Belongs to the JARID1 histone demethylase family.</text>
</comment>
<dbReference type="FunFam" id="2.60.120.650:FF:000026">
    <property type="entry name" value="Transcription factor jumonji domain-containing protein"/>
    <property type="match status" value="1"/>
</dbReference>
<comment type="caution">
    <text evidence="17">The sequence shown here is derived from an EMBL/GenBank/DDBJ whole genome shotgun (WGS) entry which is preliminary data.</text>
</comment>
<evidence type="ECO:0000256" key="14">
    <source>
        <dbReference type="SAM" id="MobiDB-lite"/>
    </source>
</evidence>
<evidence type="ECO:0000256" key="1">
    <source>
        <dbReference type="ARBA" id="ARBA00001954"/>
    </source>
</evidence>
<dbReference type="PROSITE" id="PS50089">
    <property type="entry name" value="ZF_RING_2"/>
    <property type="match status" value="1"/>
</dbReference>
<dbReference type="Pfam" id="PF10497">
    <property type="entry name" value="zf-4CXXC_R1"/>
    <property type="match status" value="1"/>
</dbReference>
<evidence type="ECO:0000256" key="11">
    <source>
        <dbReference type="ARBA" id="ARBA00023242"/>
    </source>
</evidence>
<dbReference type="GO" id="GO:0000785">
    <property type="term" value="C:chromatin"/>
    <property type="evidence" value="ECO:0007669"/>
    <property type="project" value="TreeGrafter"/>
</dbReference>
<evidence type="ECO:0000256" key="13">
    <source>
        <dbReference type="PROSITE-ProRule" id="PRU00175"/>
    </source>
</evidence>
<sequence length="783" mass="89502">MSIMIVRKSPLNDDSQKLMATPKIPRVNAKRKLQQFPSSESEQNNENNSKVLSNKRQRSYSKNVQLCIEEDSDSELDDCYDDEVDEDYEVSMRKKVTRRAGKAVEGKKIQPARRKANMGKLAARNIRSKGKCGRAVNKEQEINTSSSNASDSPKFTVKPPEKGKKHFMCHQCKKNDRPAVVKCLKCQDKLYCLRCIRQWYPQCSEVEIAVACPFCQSICNCNNCLHSSGIIKTSKRDVSLEEKISHLKYMIGSMFPYVKQIRREINIEATIQGIYTNEDDIVETLCADDERILCNQCATSIFDLHRSCPKCGFEICLRCSQEIRDGNLLGGPETDLHTYHDNGFDYFQGGDPSPKCSPVNKRHFVRRLNTKWVANNDESIPFPLKDRGGCGKGTLELRRILTRGDEGKINFRQHWANGEPIVVRDCLEQTPGLSWEPMVMWRALCESTDCNIKAVDCLANCEFEVSARQFFKGYTDGRSYPNLWPEMLKLQDWPPSDTFENVLPRHCDDFISALPYQEYTDPRNGILNLGTMLPSTFLKPDLGPKTYIAYGVSMELGRGDSVTKLHCDMSDAVNILMHTSDVSLSKDQMSAIATLKRKHKAQDRRELHCQRVSDKELDHGSCVSAEGEGAALWDIFRREDVPKLEAYLRKHSKEFRNTFCCPVEQVFHPIHDQSFYLTLEHKKQLKEEYGVEPWSIVQKLGEAVFIPAGCPHQVRNLKSCTKVAVDFVSPENIKECLRLTEEFRRLPMVHKAREDKLEKMILHGVSNAIKRLGELISKRERVS</sequence>
<keyword evidence="6" id="KW-0862">Zinc</keyword>
<feature type="region of interest" description="Disordered" evidence="14">
    <location>
        <begin position="1"/>
        <end position="57"/>
    </location>
</feature>
<evidence type="ECO:0000256" key="7">
    <source>
        <dbReference type="ARBA" id="ARBA00023002"/>
    </source>
</evidence>
<dbReference type="GO" id="GO:0006357">
    <property type="term" value="P:regulation of transcription by RNA polymerase II"/>
    <property type="evidence" value="ECO:0007669"/>
    <property type="project" value="TreeGrafter"/>
</dbReference>
<dbReference type="Pfam" id="PF02373">
    <property type="entry name" value="JmjC"/>
    <property type="match status" value="1"/>
</dbReference>
<dbReference type="PANTHER" id="PTHR12549:SF37">
    <property type="entry name" value="LYSINE-SPECIFIC DEMETHYLASE JMJ26"/>
    <property type="match status" value="1"/>
</dbReference>
<dbReference type="PANTHER" id="PTHR12549">
    <property type="entry name" value="JMJC DOMAIN-CONTAINING HISTONE DEMETHYLATION PROTEIN"/>
    <property type="match status" value="1"/>
</dbReference>
<evidence type="ECO:0000256" key="3">
    <source>
        <dbReference type="ARBA" id="ARBA00006801"/>
    </source>
</evidence>
<feature type="domain" description="JmjC" evidence="16">
    <location>
        <begin position="522"/>
        <end position="744"/>
    </location>
</feature>
<dbReference type="GO" id="GO:0032454">
    <property type="term" value="F:histone H3K9 demethylase activity"/>
    <property type="evidence" value="ECO:0007669"/>
    <property type="project" value="InterPro"/>
</dbReference>
<dbReference type="GO" id="GO:0000118">
    <property type="term" value="C:histone deacetylase complex"/>
    <property type="evidence" value="ECO:0007669"/>
    <property type="project" value="TreeGrafter"/>
</dbReference>
<dbReference type="PROSITE" id="PS51184">
    <property type="entry name" value="JMJC"/>
    <property type="match status" value="1"/>
</dbReference>
<gene>
    <name evidence="17" type="ORF">RND81_07G120300</name>
</gene>
<keyword evidence="11" id="KW-0539">Nucleus</keyword>
<dbReference type="EMBL" id="JBDFQZ010000007">
    <property type="protein sequence ID" value="KAK9706379.1"/>
    <property type="molecule type" value="Genomic_DNA"/>
</dbReference>
<evidence type="ECO:0000259" key="16">
    <source>
        <dbReference type="PROSITE" id="PS51184"/>
    </source>
</evidence>
<dbReference type="InterPro" id="IPR018866">
    <property type="entry name" value="Znf-4CXXC_R1"/>
</dbReference>
<dbReference type="GO" id="GO:0008270">
    <property type="term" value="F:zinc ion binding"/>
    <property type="evidence" value="ECO:0007669"/>
    <property type="project" value="UniProtKB-KW"/>
</dbReference>
<dbReference type="GO" id="GO:0003712">
    <property type="term" value="F:transcription coregulator activity"/>
    <property type="evidence" value="ECO:0007669"/>
    <property type="project" value="TreeGrafter"/>
</dbReference>
<keyword evidence="8" id="KW-0408">Iron</keyword>
<evidence type="ECO:0000256" key="10">
    <source>
        <dbReference type="ARBA" id="ARBA00023163"/>
    </source>
</evidence>
<proteinExistence type="inferred from homology"/>
<dbReference type="GO" id="GO:0031490">
    <property type="term" value="F:chromatin DNA binding"/>
    <property type="evidence" value="ECO:0007669"/>
    <property type="project" value="TreeGrafter"/>
</dbReference>
<comment type="cofactor">
    <cofactor evidence="1">
        <name>Fe(2+)</name>
        <dbReference type="ChEBI" id="CHEBI:29033"/>
    </cofactor>
</comment>
<dbReference type="GO" id="GO:0016491">
    <property type="term" value="F:oxidoreductase activity"/>
    <property type="evidence" value="ECO:0007669"/>
    <property type="project" value="UniProtKB-KW"/>
</dbReference>
<dbReference type="InterPro" id="IPR001841">
    <property type="entry name" value="Znf_RING"/>
</dbReference>
<evidence type="ECO:0000256" key="6">
    <source>
        <dbReference type="ARBA" id="ARBA00022833"/>
    </source>
</evidence>
<evidence type="ECO:0000256" key="9">
    <source>
        <dbReference type="ARBA" id="ARBA00023015"/>
    </source>
</evidence>
<keyword evidence="4" id="KW-0479">Metal-binding</keyword>
<dbReference type="AlphaFoldDB" id="A0AAW1JPS4"/>
<accession>A0AAW1JPS4</accession>
<evidence type="ECO:0000256" key="2">
    <source>
        <dbReference type="ARBA" id="ARBA00004123"/>
    </source>
</evidence>
<dbReference type="InterPro" id="IPR045109">
    <property type="entry name" value="LSDs-like"/>
</dbReference>
<dbReference type="InterPro" id="IPR003347">
    <property type="entry name" value="JmjC_dom"/>
</dbReference>
<keyword evidence="18" id="KW-1185">Reference proteome</keyword>
<dbReference type="Proteomes" id="UP001443914">
    <property type="component" value="Unassembled WGS sequence"/>
</dbReference>
<comment type="function">
    <text evidence="12">May function as histone H3 lysine demethylase and be involved in regulation of gene expression.</text>
</comment>
<organism evidence="17 18">
    <name type="scientific">Saponaria officinalis</name>
    <name type="common">Common soapwort</name>
    <name type="synonym">Lychnis saponaria</name>
    <dbReference type="NCBI Taxonomy" id="3572"/>
    <lineage>
        <taxon>Eukaryota</taxon>
        <taxon>Viridiplantae</taxon>
        <taxon>Streptophyta</taxon>
        <taxon>Embryophyta</taxon>
        <taxon>Tracheophyta</taxon>
        <taxon>Spermatophyta</taxon>
        <taxon>Magnoliopsida</taxon>
        <taxon>eudicotyledons</taxon>
        <taxon>Gunneridae</taxon>
        <taxon>Pentapetalae</taxon>
        <taxon>Caryophyllales</taxon>
        <taxon>Caryophyllaceae</taxon>
        <taxon>Caryophylleae</taxon>
        <taxon>Saponaria</taxon>
    </lineage>
</organism>
<keyword evidence="10" id="KW-0804">Transcription</keyword>
<evidence type="ECO:0000256" key="4">
    <source>
        <dbReference type="ARBA" id="ARBA00022723"/>
    </source>
</evidence>